<dbReference type="PANTHER" id="PTHR16222:SF24">
    <property type="entry name" value="ADP-RIBOSYLHYDROLASE ARH3"/>
    <property type="match status" value="1"/>
</dbReference>
<feature type="binding site" evidence="3">
    <location>
        <position position="55"/>
    </location>
    <ligand>
        <name>Mg(2+)</name>
        <dbReference type="ChEBI" id="CHEBI:18420"/>
        <label>1</label>
    </ligand>
</feature>
<dbReference type="EMBL" id="JAAQYH010000019">
    <property type="protein sequence ID" value="NNA76639.1"/>
    <property type="molecule type" value="Genomic_DNA"/>
</dbReference>
<gene>
    <name evidence="4" type="ORF">HBO13_28815</name>
    <name evidence="5" type="ORF">HBO30_27435</name>
</gene>
<evidence type="ECO:0000313" key="4">
    <source>
        <dbReference type="EMBL" id="NNA76639.1"/>
    </source>
</evidence>
<name>A0A7Y1QD96_9PSED</name>
<dbReference type="GeneID" id="45735656"/>
<dbReference type="PANTHER" id="PTHR16222">
    <property type="entry name" value="ADP-RIBOSYLGLYCOHYDROLASE"/>
    <property type="match status" value="1"/>
</dbReference>
<reference evidence="6 7" key="1">
    <citation type="journal article" date="2020" name="Front. Microbiol.">
        <title>Genetic Organization of the aprX-lipA2 Operon Affects the Proteolytic Potential of Pseudomonas Species in Milk.</title>
        <authorList>
            <person name="Maier C."/>
            <person name="Huptas C."/>
            <person name="von Neubeck M."/>
            <person name="Scherer S."/>
            <person name="Wenning M."/>
            <person name="Lucking G."/>
        </authorList>
    </citation>
    <scope>NUCLEOTIDE SEQUENCE [LARGE SCALE GENOMIC DNA]</scope>
    <source>
        <strain evidence="5 7">WS 5404</strain>
        <strain evidence="4 6">WS 5405</strain>
    </source>
</reference>
<evidence type="ECO:0000313" key="7">
    <source>
        <dbReference type="Proteomes" id="UP000586252"/>
    </source>
</evidence>
<keyword evidence="3" id="KW-0460">Magnesium</keyword>
<proteinExistence type="inferred from homology"/>
<dbReference type="EMBL" id="JAAQYI010000017">
    <property type="protein sequence ID" value="NNA82448.1"/>
    <property type="molecule type" value="Genomic_DNA"/>
</dbReference>
<organism evidence="4 6">
    <name type="scientific">Pseudomonas lactis</name>
    <dbReference type="NCBI Taxonomy" id="1615674"/>
    <lineage>
        <taxon>Bacteria</taxon>
        <taxon>Pseudomonadati</taxon>
        <taxon>Pseudomonadota</taxon>
        <taxon>Gammaproteobacteria</taxon>
        <taxon>Pseudomonadales</taxon>
        <taxon>Pseudomonadaceae</taxon>
        <taxon>Pseudomonas</taxon>
    </lineage>
</organism>
<feature type="binding site" evidence="3">
    <location>
        <position position="56"/>
    </location>
    <ligand>
        <name>Mg(2+)</name>
        <dbReference type="ChEBI" id="CHEBI:18420"/>
        <label>1</label>
    </ligand>
</feature>
<dbReference type="Proteomes" id="UP000535954">
    <property type="component" value="Unassembled WGS sequence"/>
</dbReference>
<dbReference type="RefSeq" id="WP_057711643.1">
    <property type="nucleotide sequence ID" value="NZ_JAAQYH010000019.1"/>
</dbReference>
<evidence type="ECO:0000256" key="1">
    <source>
        <dbReference type="ARBA" id="ARBA00010702"/>
    </source>
</evidence>
<accession>A0A7Y1QD96</accession>
<keyword evidence="3" id="KW-0479">Metal-binding</keyword>
<feature type="binding site" evidence="3">
    <location>
        <position position="283"/>
    </location>
    <ligand>
        <name>Mg(2+)</name>
        <dbReference type="ChEBI" id="CHEBI:18420"/>
        <label>1</label>
    </ligand>
</feature>
<dbReference type="InterPro" id="IPR050792">
    <property type="entry name" value="ADP-ribosylglycohydrolase"/>
</dbReference>
<dbReference type="InterPro" id="IPR036705">
    <property type="entry name" value="Ribosyl_crysJ1_sf"/>
</dbReference>
<dbReference type="GO" id="GO:0016787">
    <property type="term" value="F:hydrolase activity"/>
    <property type="evidence" value="ECO:0007669"/>
    <property type="project" value="UniProtKB-KW"/>
</dbReference>
<dbReference type="Pfam" id="PF03747">
    <property type="entry name" value="ADP_ribosyl_GH"/>
    <property type="match status" value="1"/>
</dbReference>
<dbReference type="SUPFAM" id="SSF101478">
    <property type="entry name" value="ADP-ribosylglycohydrolase"/>
    <property type="match status" value="1"/>
</dbReference>
<evidence type="ECO:0000313" key="5">
    <source>
        <dbReference type="EMBL" id="NNA82448.1"/>
    </source>
</evidence>
<protein>
    <submittedName>
        <fullName evidence="4">ADP-ribosylglycohydrolase family protein</fullName>
    </submittedName>
</protein>
<sequence length="350" mass="37887">MNRLERIKGCLLGGAVGDALGAPVEFLEWPAIEAKFGPQGIVDFAPAFGITGAITDDTQMMLFTAEGLLRAYVRGSSRGICHVPSIIHHALLRWLMTQDYPTAMPISRDGWLVEQLALWSRRAPGTTCISALKASLRLGAVAENNSKDCGAVMRVAPCAFFANAFDYAAQSGRLTHGHPTGYLAAGLFADILQRIVDRQDSLEHAVTQSLANYGQMPGMEETRSLIERVLFFFYEGYQPTPQRIGEFGGGWVAEEALAIGLWCALAARSFEEGVITAVNHGGDSDGTGLIAGHLLGVQYGAAAIPARWYGQLELREVIEQIAEDIERVPSDYCGHGGELDEQIERAYPGD</sequence>
<keyword evidence="2 4" id="KW-0378">Hydrolase</keyword>
<evidence type="ECO:0000313" key="6">
    <source>
        <dbReference type="Proteomes" id="UP000535954"/>
    </source>
</evidence>
<comment type="cofactor">
    <cofactor evidence="3">
        <name>Mg(2+)</name>
        <dbReference type="ChEBI" id="CHEBI:18420"/>
    </cofactor>
    <text evidence="3">Binds 2 magnesium ions per subunit.</text>
</comment>
<evidence type="ECO:0000256" key="2">
    <source>
        <dbReference type="ARBA" id="ARBA00022801"/>
    </source>
</evidence>
<comment type="similarity">
    <text evidence="1">Belongs to the ADP-ribosylglycohydrolase family.</text>
</comment>
<dbReference type="GO" id="GO:0046872">
    <property type="term" value="F:metal ion binding"/>
    <property type="evidence" value="ECO:0007669"/>
    <property type="project" value="UniProtKB-KW"/>
</dbReference>
<feature type="binding site" evidence="3">
    <location>
        <position position="285"/>
    </location>
    <ligand>
        <name>Mg(2+)</name>
        <dbReference type="ChEBI" id="CHEBI:18420"/>
        <label>1</label>
    </ligand>
</feature>
<dbReference type="AlphaFoldDB" id="A0A7Y1QD96"/>
<feature type="binding site" evidence="3">
    <location>
        <position position="57"/>
    </location>
    <ligand>
        <name>Mg(2+)</name>
        <dbReference type="ChEBI" id="CHEBI:18420"/>
        <label>1</label>
    </ligand>
</feature>
<comment type="caution">
    <text evidence="4">The sequence shown here is derived from an EMBL/GenBank/DDBJ whole genome shotgun (WGS) entry which is preliminary data.</text>
</comment>
<dbReference type="InterPro" id="IPR005502">
    <property type="entry name" value="Ribosyl_crysJ1"/>
</dbReference>
<evidence type="ECO:0000256" key="3">
    <source>
        <dbReference type="PIRSR" id="PIRSR605502-1"/>
    </source>
</evidence>
<dbReference type="Gene3D" id="1.10.4080.10">
    <property type="entry name" value="ADP-ribosylation/Crystallin J1"/>
    <property type="match status" value="1"/>
</dbReference>
<dbReference type="Proteomes" id="UP000586252">
    <property type="component" value="Unassembled WGS sequence"/>
</dbReference>